<evidence type="ECO:0000256" key="1">
    <source>
        <dbReference type="ARBA" id="ARBA00022690"/>
    </source>
</evidence>
<dbReference type="Proteomes" id="UP001235939">
    <property type="component" value="Chromosome 02"/>
</dbReference>
<evidence type="ECO:0000259" key="5">
    <source>
        <dbReference type="PROSITE" id="PS50279"/>
    </source>
</evidence>
<dbReference type="PROSITE" id="PS50279">
    <property type="entry name" value="BPTI_KUNITZ_2"/>
    <property type="match status" value="2"/>
</dbReference>
<dbReference type="InterPro" id="IPR002223">
    <property type="entry name" value="Kunitz_BPTI"/>
</dbReference>
<proteinExistence type="predicted"/>
<sequence length="159" mass="18333">MLHELLVAIFVVALPAALGSRPNECYLSYDLGACFLYQTKYYFDNEAKTCKKFTYTGCGGNDNRFNTWEECMGRCNGKKMECYERLDSGKCDSAFSRFYYDYETNSCKSFTFGGCGGNRNNFCTRQECVEFCGDKVSYTDDHDFEEKCLDICGEWLKEK</sequence>
<protein>
    <recommendedName>
        <fullName evidence="5">BPTI/Kunitz inhibitor domain-containing protein</fullName>
    </recommendedName>
</protein>
<feature type="domain" description="BPTI/Kunitz inhibitor" evidence="5">
    <location>
        <begin position="82"/>
        <end position="132"/>
    </location>
</feature>
<organism evidence="6 7">
    <name type="scientific">Cordylochernes scorpioides</name>
    <dbReference type="NCBI Taxonomy" id="51811"/>
    <lineage>
        <taxon>Eukaryota</taxon>
        <taxon>Metazoa</taxon>
        <taxon>Ecdysozoa</taxon>
        <taxon>Arthropoda</taxon>
        <taxon>Chelicerata</taxon>
        <taxon>Arachnida</taxon>
        <taxon>Pseudoscorpiones</taxon>
        <taxon>Cheliferoidea</taxon>
        <taxon>Chernetidae</taxon>
        <taxon>Cordylochernes</taxon>
    </lineage>
</organism>
<dbReference type="PANTHER" id="PTHR10083:SF374">
    <property type="entry name" value="BPTI_KUNITZ INHIBITOR DOMAIN-CONTAINING PROTEIN"/>
    <property type="match status" value="1"/>
</dbReference>
<evidence type="ECO:0000256" key="3">
    <source>
        <dbReference type="ARBA" id="ARBA00023157"/>
    </source>
</evidence>
<accession>A0ABY6K6L2</accession>
<dbReference type="Gene3D" id="4.10.410.10">
    <property type="entry name" value="Pancreatic trypsin inhibitor Kunitz domain"/>
    <property type="match status" value="2"/>
</dbReference>
<keyword evidence="7" id="KW-1185">Reference proteome</keyword>
<dbReference type="InterPro" id="IPR050098">
    <property type="entry name" value="TFPI/VKTCI-like"/>
</dbReference>
<name>A0ABY6K6L2_9ARAC</name>
<evidence type="ECO:0000256" key="2">
    <source>
        <dbReference type="ARBA" id="ARBA00022900"/>
    </source>
</evidence>
<keyword evidence="1" id="KW-0646">Protease inhibitor</keyword>
<reference evidence="6 7" key="1">
    <citation type="submission" date="2022-01" db="EMBL/GenBank/DDBJ databases">
        <title>A chromosomal length assembly of Cordylochernes scorpioides.</title>
        <authorList>
            <person name="Zeh D."/>
            <person name="Zeh J."/>
        </authorList>
    </citation>
    <scope>NUCLEOTIDE SEQUENCE [LARGE SCALE GENOMIC DNA]</scope>
    <source>
        <strain evidence="6">IN4F17</strain>
        <tissue evidence="6">Whole Body</tissue>
    </source>
</reference>
<dbReference type="CDD" id="cd00109">
    <property type="entry name" value="Kunitz-type"/>
    <property type="match status" value="2"/>
</dbReference>
<keyword evidence="3" id="KW-1015">Disulfide bond</keyword>
<feature type="chain" id="PRO_5046643824" description="BPTI/Kunitz inhibitor domain-containing protein" evidence="4">
    <location>
        <begin position="20"/>
        <end position="159"/>
    </location>
</feature>
<dbReference type="SUPFAM" id="SSF57362">
    <property type="entry name" value="BPTI-like"/>
    <property type="match status" value="2"/>
</dbReference>
<dbReference type="InterPro" id="IPR036880">
    <property type="entry name" value="Kunitz_BPTI_sf"/>
</dbReference>
<keyword evidence="4" id="KW-0732">Signal</keyword>
<evidence type="ECO:0000313" key="6">
    <source>
        <dbReference type="EMBL" id="UYV63954.1"/>
    </source>
</evidence>
<dbReference type="SMART" id="SM00131">
    <property type="entry name" value="KU"/>
    <property type="match status" value="2"/>
</dbReference>
<dbReference type="Pfam" id="PF00014">
    <property type="entry name" value="Kunitz_BPTI"/>
    <property type="match status" value="2"/>
</dbReference>
<dbReference type="EMBL" id="CP092864">
    <property type="protein sequence ID" value="UYV63954.1"/>
    <property type="molecule type" value="Genomic_DNA"/>
</dbReference>
<dbReference type="PRINTS" id="PR00759">
    <property type="entry name" value="BASICPTASE"/>
</dbReference>
<evidence type="ECO:0000313" key="7">
    <source>
        <dbReference type="Proteomes" id="UP001235939"/>
    </source>
</evidence>
<keyword evidence="2" id="KW-0722">Serine protease inhibitor</keyword>
<dbReference type="PROSITE" id="PS00280">
    <property type="entry name" value="BPTI_KUNITZ_1"/>
    <property type="match status" value="1"/>
</dbReference>
<evidence type="ECO:0000256" key="4">
    <source>
        <dbReference type="SAM" id="SignalP"/>
    </source>
</evidence>
<dbReference type="PANTHER" id="PTHR10083">
    <property type="entry name" value="KUNITZ-TYPE PROTEASE INHIBITOR-RELATED"/>
    <property type="match status" value="1"/>
</dbReference>
<gene>
    <name evidence="6" type="ORF">LAZ67_2006131</name>
</gene>
<feature type="domain" description="BPTI/Kunitz inhibitor" evidence="5">
    <location>
        <begin position="25"/>
        <end position="75"/>
    </location>
</feature>
<feature type="signal peptide" evidence="4">
    <location>
        <begin position="1"/>
        <end position="19"/>
    </location>
</feature>
<dbReference type="InterPro" id="IPR020901">
    <property type="entry name" value="Prtase_inh_Kunz-CS"/>
</dbReference>